<feature type="region of interest" description="Disordered" evidence="4">
    <location>
        <begin position="388"/>
        <end position="600"/>
    </location>
</feature>
<name>A0AAN6WDC9_9PEZI</name>
<dbReference type="SUPFAM" id="SSF57903">
    <property type="entry name" value="FYVE/PHD zinc finger"/>
    <property type="match status" value="1"/>
</dbReference>
<dbReference type="SMART" id="SM00249">
    <property type="entry name" value="PHD"/>
    <property type="match status" value="1"/>
</dbReference>
<evidence type="ECO:0000256" key="4">
    <source>
        <dbReference type="SAM" id="MobiDB-lite"/>
    </source>
</evidence>
<evidence type="ECO:0000313" key="7">
    <source>
        <dbReference type="Proteomes" id="UP001302321"/>
    </source>
</evidence>
<feature type="region of interest" description="Disordered" evidence="4">
    <location>
        <begin position="780"/>
        <end position="817"/>
    </location>
</feature>
<evidence type="ECO:0000313" key="6">
    <source>
        <dbReference type="EMBL" id="KAK4179790.1"/>
    </source>
</evidence>
<feature type="compositionally biased region" description="Polar residues" evidence="4">
    <location>
        <begin position="169"/>
        <end position="180"/>
    </location>
</feature>
<dbReference type="Gene3D" id="3.30.40.10">
    <property type="entry name" value="Zinc/RING finger domain, C3HC4 (zinc finger)"/>
    <property type="match status" value="1"/>
</dbReference>
<feature type="compositionally biased region" description="Polar residues" evidence="4">
    <location>
        <begin position="488"/>
        <end position="518"/>
    </location>
</feature>
<feature type="region of interest" description="Disordered" evidence="4">
    <location>
        <begin position="659"/>
        <end position="688"/>
    </location>
</feature>
<dbReference type="InterPro" id="IPR013083">
    <property type="entry name" value="Znf_RING/FYVE/PHD"/>
</dbReference>
<sequence>MSGDQPVSRCAHVFPRLGQVEGIFGDPDAQPPTPKQTPTSSIFPSPRFETPKHNSGRFDESGGWTPHFAEEYSVFNLTPGNLRSNQGPFPDFGPATPYLGSAHKRTLSTGETSSPTTNLQLPSVEPSEILRSSPSPLSTPAFQQLTPISRNSDSIERSLKKVRRGTGVEESQGQTATPPSSARKGERKLAPKFDTAAMQNDQGFGHPDFLATAQPQMGSFVTNPGDMFSYPLSAPAGDPGYAPQRSFWDQDPNMGGMDVDFSANGANGGDMFQNQATSHQPLTPVDWVNANLMQAQNVMVGRENERVTTGEHQAPLISQAPMPALVTSAAEQAMFAVHYPSTMEDPFGMNSNGGAVNPGLIFSRPQSANIDAISHDQSMQVPIAPRPQTSQDIIQPTSRAPSAQKTATTARGEFRRSSSARNVPSSRPDRALASSPIKSVGRPGLSRSFSENRGKKQSSRPPLPPLAPAPRPQSQLVGNAGVGANRPIINQPSRPSGRTSPLKSQQHSRLSSLTSIPETSGPRMRTQAKFTIDANGRARVETTVVVETDEPTGAKKRHSSHSGTQRRRWTPSDEEDDDSSTDDEGPIIIPSRNASFALPDPVKPSIIHPFHRASTTSASYTKSFQQQDDDSDGETVVNVNDIAPAGKVPGDAISELQKVREARQRSGQWPPSSASKPKRSFSGVGGSGSASFGNGYRGSYNNSSLSPASMTEGSLPTPTGERNRLGGGGGMRCVCGRGEVGRNELLVQCQSCEMNLHERCVNATETSIYICPFCANVTPSHHSRGGSGGRVKERDRGGNRGSYHGHGGVGGGGGGSGLGITSPLAHKSFKSFR</sequence>
<proteinExistence type="predicted"/>
<dbReference type="AlphaFoldDB" id="A0AAN6WDC9"/>
<evidence type="ECO:0000256" key="1">
    <source>
        <dbReference type="ARBA" id="ARBA00022723"/>
    </source>
</evidence>
<evidence type="ECO:0000259" key="5">
    <source>
        <dbReference type="SMART" id="SM00249"/>
    </source>
</evidence>
<feature type="region of interest" description="Disordered" evidence="4">
    <location>
        <begin position="703"/>
        <end position="728"/>
    </location>
</feature>
<evidence type="ECO:0000256" key="3">
    <source>
        <dbReference type="ARBA" id="ARBA00022833"/>
    </source>
</evidence>
<feature type="compositionally biased region" description="Polar residues" evidence="4">
    <location>
        <begin position="614"/>
        <end position="626"/>
    </location>
</feature>
<protein>
    <recommendedName>
        <fullName evidence="5">Zinc finger PHD-type domain-containing protein</fullName>
    </recommendedName>
</protein>
<feature type="compositionally biased region" description="Polar residues" evidence="4">
    <location>
        <begin position="703"/>
        <end position="717"/>
    </location>
</feature>
<feature type="compositionally biased region" description="Polar residues" evidence="4">
    <location>
        <begin position="388"/>
        <end position="409"/>
    </location>
</feature>
<dbReference type="Proteomes" id="UP001302321">
    <property type="component" value="Unassembled WGS sequence"/>
</dbReference>
<feature type="compositionally biased region" description="Basic residues" evidence="4">
    <location>
        <begin position="554"/>
        <end position="569"/>
    </location>
</feature>
<feature type="domain" description="Zinc finger PHD-type" evidence="5">
    <location>
        <begin position="732"/>
        <end position="775"/>
    </location>
</feature>
<comment type="caution">
    <text evidence="6">The sequence shown here is derived from an EMBL/GenBank/DDBJ whole genome shotgun (WGS) entry which is preliminary data.</text>
</comment>
<gene>
    <name evidence="6" type="ORF">QBC36DRAFT_360578</name>
</gene>
<dbReference type="InterPro" id="IPR011011">
    <property type="entry name" value="Znf_FYVE_PHD"/>
</dbReference>
<reference evidence="6" key="2">
    <citation type="submission" date="2023-05" db="EMBL/GenBank/DDBJ databases">
        <authorList>
            <consortium name="Lawrence Berkeley National Laboratory"/>
            <person name="Steindorff A."/>
            <person name="Hensen N."/>
            <person name="Bonometti L."/>
            <person name="Westerberg I."/>
            <person name="Brannstrom I.O."/>
            <person name="Guillou S."/>
            <person name="Cros-Aarteil S."/>
            <person name="Calhoun S."/>
            <person name="Haridas S."/>
            <person name="Kuo A."/>
            <person name="Mondo S."/>
            <person name="Pangilinan J."/>
            <person name="Riley R."/>
            <person name="Labutti K."/>
            <person name="Andreopoulos B."/>
            <person name="Lipzen A."/>
            <person name="Chen C."/>
            <person name="Yanf M."/>
            <person name="Daum C."/>
            <person name="Ng V."/>
            <person name="Clum A."/>
            <person name="Ohm R."/>
            <person name="Martin F."/>
            <person name="Silar P."/>
            <person name="Natvig D."/>
            <person name="Lalanne C."/>
            <person name="Gautier V."/>
            <person name="Ament-Velasquez S.L."/>
            <person name="Kruys A."/>
            <person name="Hutchinson M.I."/>
            <person name="Powell A.J."/>
            <person name="Barry K."/>
            <person name="Miller A.N."/>
            <person name="Grigoriev I.V."/>
            <person name="Debuchy R."/>
            <person name="Gladieux P."/>
            <person name="Thoren M.H."/>
            <person name="Johannesson H."/>
        </authorList>
    </citation>
    <scope>NUCLEOTIDE SEQUENCE</scope>
    <source>
        <strain evidence="6">CBS 892.96</strain>
    </source>
</reference>
<keyword evidence="1" id="KW-0479">Metal-binding</keyword>
<dbReference type="EMBL" id="MU866110">
    <property type="protein sequence ID" value="KAK4179790.1"/>
    <property type="molecule type" value="Genomic_DNA"/>
</dbReference>
<organism evidence="6 7">
    <name type="scientific">Triangularia setosa</name>
    <dbReference type="NCBI Taxonomy" id="2587417"/>
    <lineage>
        <taxon>Eukaryota</taxon>
        <taxon>Fungi</taxon>
        <taxon>Dikarya</taxon>
        <taxon>Ascomycota</taxon>
        <taxon>Pezizomycotina</taxon>
        <taxon>Sordariomycetes</taxon>
        <taxon>Sordariomycetidae</taxon>
        <taxon>Sordariales</taxon>
        <taxon>Podosporaceae</taxon>
        <taxon>Triangularia</taxon>
    </lineage>
</organism>
<feature type="compositionally biased region" description="Polar residues" evidence="4">
    <location>
        <begin position="107"/>
        <end position="121"/>
    </location>
</feature>
<feature type="compositionally biased region" description="Pro residues" evidence="4">
    <location>
        <begin position="461"/>
        <end position="471"/>
    </location>
</feature>
<feature type="region of interest" description="Disordered" evidence="4">
    <location>
        <begin position="85"/>
        <end position="187"/>
    </location>
</feature>
<feature type="compositionally biased region" description="Gly residues" evidence="4">
    <location>
        <begin position="804"/>
        <end position="817"/>
    </location>
</feature>
<dbReference type="InterPro" id="IPR019786">
    <property type="entry name" value="Zinc_finger_PHD-type_CS"/>
</dbReference>
<keyword evidence="7" id="KW-1185">Reference proteome</keyword>
<feature type="compositionally biased region" description="Acidic residues" evidence="4">
    <location>
        <begin position="572"/>
        <end position="585"/>
    </location>
</feature>
<feature type="compositionally biased region" description="Polar residues" evidence="4">
    <location>
        <begin position="665"/>
        <end position="675"/>
    </location>
</feature>
<dbReference type="PROSITE" id="PS01359">
    <property type="entry name" value="ZF_PHD_1"/>
    <property type="match status" value="1"/>
</dbReference>
<reference evidence="6" key="1">
    <citation type="journal article" date="2023" name="Mol. Phylogenet. Evol.">
        <title>Genome-scale phylogeny and comparative genomics of the fungal order Sordariales.</title>
        <authorList>
            <person name="Hensen N."/>
            <person name="Bonometti L."/>
            <person name="Westerberg I."/>
            <person name="Brannstrom I.O."/>
            <person name="Guillou S."/>
            <person name="Cros-Aarteil S."/>
            <person name="Calhoun S."/>
            <person name="Haridas S."/>
            <person name="Kuo A."/>
            <person name="Mondo S."/>
            <person name="Pangilinan J."/>
            <person name="Riley R."/>
            <person name="LaButti K."/>
            <person name="Andreopoulos B."/>
            <person name="Lipzen A."/>
            <person name="Chen C."/>
            <person name="Yan M."/>
            <person name="Daum C."/>
            <person name="Ng V."/>
            <person name="Clum A."/>
            <person name="Steindorff A."/>
            <person name="Ohm R.A."/>
            <person name="Martin F."/>
            <person name="Silar P."/>
            <person name="Natvig D.O."/>
            <person name="Lalanne C."/>
            <person name="Gautier V."/>
            <person name="Ament-Velasquez S.L."/>
            <person name="Kruys A."/>
            <person name="Hutchinson M.I."/>
            <person name="Powell A.J."/>
            <person name="Barry K."/>
            <person name="Miller A.N."/>
            <person name="Grigoriev I.V."/>
            <person name="Debuchy R."/>
            <person name="Gladieux P."/>
            <person name="Hiltunen Thoren M."/>
            <person name="Johannesson H."/>
        </authorList>
    </citation>
    <scope>NUCLEOTIDE SEQUENCE</scope>
    <source>
        <strain evidence="6">CBS 892.96</strain>
    </source>
</reference>
<feature type="compositionally biased region" description="Polar residues" evidence="4">
    <location>
        <begin position="130"/>
        <end position="152"/>
    </location>
</feature>
<evidence type="ECO:0000256" key="2">
    <source>
        <dbReference type="ARBA" id="ARBA00022771"/>
    </source>
</evidence>
<dbReference type="InterPro" id="IPR001965">
    <property type="entry name" value="Znf_PHD"/>
</dbReference>
<keyword evidence="2" id="KW-0863">Zinc-finger</keyword>
<accession>A0AAN6WDC9</accession>
<feature type="region of interest" description="Disordered" evidence="4">
    <location>
        <begin position="614"/>
        <end position="636"/>
    </location>
</feature>
<feature type="compositionally biased region" description="Basic and acidic residues" evidence="4">
    <location>
        <begin position="49"/>
        <end position="60"/>
    </location>
</feature>
<feature type="region of interest" description="Disordered" evidence="4">
    <location>
        <begin position="18"/>
        <end position="63"/>
    </location>
</feature>
<dbReference type="GO" id="GO:0008270">
    <property type="term" value="F:zinc ion binding"/>
    <property type="evidence" value="ECO:0007669"/>
    <property type="project" value="UniProtKB-KW"/>
</dbReference>
<keyword evidence="3" id="KW-0862">Zinc</keyword>